<dbReference type="PANTHER" id="PTHR37937:SF1">
    <property type="entry name" value="CONJUGATIVE TRANSFER: DNA TRANSPORT"/>
    <property type="match status" value="1"/>
</dbReference>
<feature type="domain" description="TraD/TraG TraM recognition site" evidence="8">
    <location>
        <begin position="540"/>
        <end position="619"/>
    </location>
</feature>
<comment type="subcellular location">
    <subcellularLocation>
        <location evidence="1">Cell membrane</location>
        <topology evidence="1">Multi-pass membrane protein</topology>
    </subcellularLocation>
</comment>
<dbReference type="SUPFAM" id="SSF52540">
    <property type="entry name" value="P-loop containing nucleoside triphosphate hydrolases"/>
    <property type="match status" value="1"/>
</dbReference>
<evidence type="ECO:0000256" key="2">
    <source>
        <dbReference type="ARBA" id="ARBA00008806"/>
    </source>
</evidence>
<comment type="similarity">
    <text evidence="2">Belongs to the VirD4/TraG family.</text>
</comment>
<dbReference type="Pfam" id="PF02534">
    <property type="entry name" value="T4SS-DNA_transf"/>
    <property type="match status" value="1"/>
</dbReference>
<dbReference type="Gene3D" id="3.40.50.300">
    <property type="entry name" value="P-loop containing nucleotide triphosphate hydrolases"/>
    <property type="match status" value="1"/>
</dbReference>
<dbReference type="InterPro" id="IPR027417">
    <property type="entry name" value="P-loop_NTPase"/>
</dbReference>
<keyword evidence="10" id="KW-1185">Reference proteome</keyword>
<dbReference type="AlphaFoldDB" id="A0A2M9FW39"/>
<dbReference type="InterPro" id="IPR032689">
    <property type="entry name" value="TraG-D_C"/>
</dbReference>
<evidence type="ECO:0000256" key="7">
    <source>
        <dbReference type="SAM" id="MobiDB-lite"/>
    </source>
</evidence>
<feature type="compositionally biased region" description="Basic and acidic residues" evidence="7">
    <location>
        <begin position="736"/>
        <end position="746"/>
    </location>
</feature>
<dbReference type="GO" id="GO:0005886">
    <property type="term" value="C:plasma membrane"/>
    <property type="evidence" value="ECO:0007669"/>
    <property type="project" value="UniProtKB-SubCell"/>
</dbReference>
<keyword evidence="4" id="KW-0812">Transmembrane</keyword>
<feature type="compositionally biased region" description="Basic residues" evidence="7">
    <location>
        <begin position="54"/>
        <end position="65"/>
    </location>
</feature>
<evidence type="ECO:0000256" key="6">
    <source>
        <dbReference type="ARBA" id="ARBA00023136"/>
    </source>
</evidence>
<dbReference type="CDD" id="cd01127">
    <property type="entry name" value="TrwB_TraG_TraD_VirD4"/>
    <property type="match status" value="2"/>
</dbReference>
<feature type="region of interest" description="Disordered" evidence="7">
    <location>
        <begin position="693"/>
        <end position="764"/>
    </location>
</feature>
<protein>
    <submittedName>
        <fullName evidence="9">Conjugal transfer protein TraG</fullName>
    </submittedName>
</protein>
<name>A0A2M9FW39_9PROT</name>
<feature type="compositionally biased region" description="Basic and acidic residues" evidence="7">
    <location>
        <begin position="698"/>
        <end position="712"/>
    </location>
</feature>
<evidence type="ECO:0000256" key="1">
    <source>
        <dbReference type="ARBA" id="ARBA00004651"/>
    </source>
</evidence>
<keyword evidence="3" id="KW-1003">Cell membrane</keyword>
<dbReference type="Pfam" id="PF12696">
    <property type="entry name" value="TraG-D_C"/>
    <property type="match status" value="1"/>
</dbReference>
<dbReference type="PANTHER" id="PTHR37937">
    <property type="entry name" value="CONJUGATIVE TRANSFER: DNA TRANSPORT"/>
    <property type="match status" value="1"/>
</dbReference>
<evidence type="ECO:0000256" key="4">
    <source>
        <dbReference type="ARBA" id="ARBA00022692"/>
    </source>
</evidence>
<keyword evidence="5" id="KW-1133">Transmembrane helix</keyword>
<sequence length="764" mass="87385">MRKACGRAAQAGKEMRHPTKMPKAPPSARRDQPEPRDAVTGRVCPPLRGGCFAHQHRRPPKRRAGRFSTCLKPPETGDPGSGQLWFRQYWQLEATRGREHMVFGKLFGGGGNKRRQEAEEAENFRQGLEAPMRALLDLIHDMPVDRTSKMLLRQKIIQRDKGELERVLQNVILPKLDPAWQARIKDLGKSEAWMTFLEFRETPMCRGRTDERMDMLHIGNFPIPAELSRKGEQSFAPVVFSGDGHLLTVAPTGAGKGQAFILRNLYNYEGPTVVFDPKGELYRKTAWRRDWYGKVFKFAPEDPDTDCFNPMDMLTPLPDEDADVIWDNARQLAELLIVPMGKEPFWDNTAKDLVTALIFYVYHTYPPRQRNIREVTRLLHLDEDRRDALIQKLKDSDEERLRELGATLLDVHESMRTSITHTLRTQLEIWRSPKVMRATRGTSHGLHPHTIAGDDHMRWWMYSQGVEDKPGFWLEDDNTAITGDAHTVFVVVPAEQIDMYSSVLRVVLGMMLQGVMAHRRYVEREARGNQSPATPEGQWPFLFLFDELPQLGYMRIVEDAISIARGANIRLWLLAQDLSQLRNVYPRWETLIANSRAQMFFRPNDLGTAQYISDLLGEHPDLWGNRTPLAAPNELIGGAFRDDVILRFQGHKPIRARMPMFWDESESAKKMVANAKARLGDVPVREREPWPIDGLTLEELKTQNEAMRKQVPEEPEEPAETEPALSEEGGQGQNEKTAKPEPKSEAAPEYELTEDGLPKPPRLD</sequence>
<keyword evidence="6" id="KW-0472">Membrane</keyword>
<reference evidence="9 10" key="1">
    <citation type="submission" date="2017-11" db="EMBL/GenBank/DDBJ databases">
        <title>Draft genome sequence of Rhizobiales bacterium SY3-13.</title>
        <authorList>
            <person name="Sun C."/>
        </authorList>
    </citation>
    <scope>NUCLEOTIDE SEQUENCE [LARGE SCALE GENOMIC DNA]</scope>
    <source>
        <strain evidence="9 10">SY3-13</strain>
    </source>
</reference>
<feature type="compositionally biased region" description="Basic and acidic residues" evidence="7">
    <location>
        <begin position="28"/>
        <end position="39"/>
    </location>
</feature>
<dbReference type="InterPro" id="IPR051539">
    <property type="entry name" value="T4SS-coupling_protein"/>
</dbReference>
<comment type="caution">
    <text evidence="9">The sequence shown here is derived from an EMBL/GenBank/DDBJ whole genome shotgun (WGS) entry which is preliminary data.</text>
</comment>
<evidence type="ECO:0000313" key="9">
    <source>
        <dbReference type="EMBL" id="PJK27685.1"/>
    </source>
</evidence>
<feature type="region of interest" description="Disordered" evidence="7">
    <location>
        <begin position="1"/>
        <end position="79"/>
    </location>
</feature>
<evidence type="ECO:0000259" key="8">
    <source>
        <dbReference type="Pfam" id="PF12696"/>
    </source>
</evidence>
<dbReference type="InterPro" id="IPR003688">
    <property type="entry name" value="TraG/VirD4"/>
</dbReference>
<dbReference type="EMBL" id="PHIG01000059">
    <property type="protein sequence ID" value="PJK27685.1"/>
    <property type="molecule type" value="Genomic_DNA"/>
</dbReference>
<evidence type="ECO:0000313" key="10">
    <source>
        <dbReference type="Proteomes" id="UP000229498"/>
    </source>
</evidence>
<accession>A0A2M9FW39</accession>
<evidence type="ECO:0000256" key="5">
    <source>
        <dbReference type="ARBA" id="ARBA00022989"/>
    </source>
</evidence>
<dbReference type="OrthoDB" id="9759295at2"/>
<organism evidence="9 10">
    <name type="scientific">Minwuia thermotolerans</name>
    <dbReference type="NCBI Taxonomy" id="2056226"/>
    <lineage>
        <taxon>Bacteria</taxon>
        <taxon>Pseudomonadati</taxon>
        <taxon>Pseudomonadota</taxon>
        <taxon>Alphaproteobacteria</taxon>
        <taxon>Minwuiales</taxon>
        <taxon>Minwuiaceae</taxon>
        <taxon>Minwuia</taxon>
    </lineage>
</organism>
<proteinExistence type="inferred from homology"/>
<dbReference type="Proteomes" id="UP000229498">
    <property type="component" value="Unassembled WGS sequence"/>
</dbReference>
<gene>
    <name evidence="9" type="ORF">CVT23_20960</name>
</gene>
<evidence type="ECO:0000256" key="3">
    <source>
        <dbReference type="ARBA" id="ARBA00022475"/>
    </source>
</evidence>